<comment type="subunit">
    <text evidence="2">Homotetramer.</text>
</comment>
<dbReference type="AlphaFoldDB" id="A0A8S3ZVT9"/>
<dbReference type="InterPro" id="IPR015925">
    <property type="entry name" value="Ryanodine_IP3_receptor"/>
</dbReference>
<dbReference type="InterPro" id="IPR014821">
    <property type="entry name" value="Ins145_P3_rcpt"/>
</dbReference>
<keyword evidence="2" id="KW-0675">Receptor</keyword>
<dbReference type="SMART" id="SM00472">
    <property type="entry name" value="MIR"/>
    <property type="match status" value="3"/>
</dbReference>
<dbReference type="InterPro" id="IPR016093">
    <property type="entry name" value="MIR_motif"/>
</dbReference>
<dbReference type="GO" id="GO:0051209">
    <property type="term" value="P:release of sequestered calcium ion into cytosol"/>
    <property type="evidence" value="ECO:0007669"/>
    <property type="project" value="UniProtKB-UniRule"/>
</dbReference>
<reference evidence="4" key="1">
    <citation type="submission" date="2021-04" db="EMBL/GenBank/DDBJ databases">
        <authorList>
            <consortium name="Molecular Ecology Group"/>
        </authorList>
    </citation>
    <scope>NUCLEOTIDE SEQUENCE</scope>
</reference>
<dbReference type="SUPFAM" id="SSF82109">
    <property type="entry name" value="MIR domain"/>
    <property type="match status" value="2"/>
</dbReference>
<dbReference type="InterPro" id="IPR000493">
    <property type="entry name" value="InsP3_rcpt"/>
</dbReference>
<dbReference type="Pfam" id="PF08709">
    <property type="entry name" value="Ins145_P3_rec"/>
    <property type="match status" value="1"/>
</dbReference>
<evidence type="ECO:0000259" key="3">
    <source>
        <dbReference type="PROSITE" id="PS50919"/>
    </source>
</evidence>
<dbReference type="GO" id="GO:0005789">
    <property type="term" value="C:endoplasmic reticulum membrane"/>
    <property type="evidence" value="ECO:0007669"/>
    <property type="project" value="UniProtKB-SubCell"/>
</dbReference>
<keyword evidence="2" id="KW-0406">Ion transport</keyword>
<comment type="domain">
    <text evidence="2">The receptor contains a calcium channel in its C-terminal extremity. Its large N-terminal cytoplasmic region has the ligand-binding site in the N-terminus and modulatory sites in the middle portion immediately upstream of the channel region.</text>
</comment>
<keyword evidence="2" id="KW-0472">Membrane</keyword>
<dbReference type="EMBL" id="CAJHNH020004446">
    <property type="protein sequence ID" value="CAG5131056.1"/>
    <property type="molecule type" value="Genomic_DNA"/>
</dbReference>
<keyword evidence="2" id="KW-0407">Ion channel</keyword>
<accession>A0A8S3ZVT9</accession>
<dbReference type="Gene3D" id="1.25.10.30">
    <property type="entry name" value="IP3 receptor type 1 binding core, RIH domain"/>
    <property type="match status" value="1"/>
</dbReference>
<proteinExistence type="inferred from homology"/>
<keyword evidence="2" id="KW-0109">Calcium transport</keyword>
<comment type="subcellular location">
    <subcellularLocation>
        <location evidence="2">Endoplasmic reticulum membrane</location>
        <topology evidence="2">Multi-pass membrane protein</topology>
    </subcellularLocation>
</comment>
<evidence type="ECO:0000313" key="4">
    <source>
        <dbReference type="EMBL" id="CAG5131056.1"/>
    </source>
</evidence>
<evidence type="ECO:0000256" key="1">
    <source>
        <dbReference type="ARBA" id="ARBA00022737"/>
    </source>
</evidence>
<keyword evidence="2" id="KW-0107">Calcium channel</keyword>
<evidence type="ECO:0000313" key="5">
    <source>
        <dbReference type="Proteomes" id="UP000678393"/>
    </source>
</evidence>
<comment type="caution">
    <text evidence="4">The sequence shown here is derived from an EMBL/GenBank/DDBJ whole genome shotgun (WGS) entry which is preliminary data.</text>
</comment>
<dbReference type="Gene3D" id="2.80.10.50">
    <property type="match status" value="2"/>
</dbReference>
<name>A0A8S3ZVT9_9EUPU</name>
<dbReference type="PRINTS" id="PR00779">
    <property type="entry name" value="INSP3RECEPTR"/>
</dbReference>
<comment type="function">
    <text evidence="2">Receptor for inositol 1,4,5-trisphosphate, a second messenger that mediates the release of intracellular calcium.</text>
</comment>
<dbReference type="CDD" id="cd23280">
    <property type="entry name" value="beta-trefoil_MIR_itr-1-like"/>
    <property type="match status" value="1"/>
</dbReference>
<gene>
    <name evidence="4" type="ORF">CUNI_LOCUS16614</name>
</gene>
<dbReference type="InterPro" id="IPR000699">
    <property type="entry name" value="RIH_dom"/>
</dbReference>
<keyword evidence="2" id="KW-1071">Ligand-gated ion channel</keyword>
<dbReference type="PROSITE" id="PS50919">
    <property type="entry name" value="MIR"/>
    <property type="match status" value="1"/>
</dbReference>
<dbReference type="GO" id="GO:0005220">
    <property type="term" value="F:inositol 1,4,5-trisphosphate-gated calcium channel activity"/>
    <property type="evidence" value="ECO:0007669"/>
    <property type="project" value="UniProtKB-UniRule"/>
</dbReference>
<dbReference type="Pfam" id="PF01365">
    <property type="entry name" value="RYDR_ITPR"/>
    <property type="match status" value="1"/>
</dbReference>
<organism evidence="4 5">
    <name type="scientific">Candidula unifasciata</name>
    <dbReference type="NCBI Taxonomy" id="100452"/>
    <lineage>
        <taxon>Eukaryota</taxon>
        <taxon>Metazoa</taxon>
        <taxon>Spiralia</taxon>
        <taxon>Lophotrochozoa</taxon>
        <taxon>Mollusca</taxon>
        <taxon>Gastropoda</taxon>
        <taxon>Heterobranchia</taxon>
        <taxon>Euthyneura</taxon>
        <taxon>Panpulmonata</taxon>
        <taxon>Eupulmonata</taxon>
        <taxon>Stylommatophora</taxon>
        <taxon>Helicina</taxon>
        <taxon>Helicoidea</taxon>
        <taxon>Geomitridae</taxon>
        <taxon>Candidula</taxon>
    </lineage>
</organism>
<sequence length="818" mass="94702">SINNGLYVYKGQDRNRPTNIPNAHAVVFQVCIQNRYKLNKKYRKCLGNHQLDTTEPVIRALLSQAKMAAEAEKKDNLAEQNRQHGKRVRYGEIVQLKHMFTGKFVHMSTTHTSKKDKNNMKVSLIEFNAKNAQFRILPRYKVKSEGEVVQLYDQIVFESVKSPGHYFHASEPYQIDHYSFGSELNLGVERSSFTLIGSYRDRPEQERFVRGGSVVRLFHKELEAYLVAEGLFDEAVIEDVHFRIRAIDQHRPKSLSPSTSGLTYWQVEAEHSIIDGDVLRWEQQIRLRHMLTRQYLCIDSKMEVSLTPDSSDPRTVFRLHSVLKERDEIQVESYARIEHMLTSCWLHALKDEDYEKRQYQEYDTERTMQGLRWDGAPLRKISASMESMYDDAYTIQIVADQDVLNFNFVAGIIPFLFNLIQDQRSDTPLTTRKTHAVVTTLHEIREFIMPNGAPDKNRQKLLRNLRVIDLLVKLLQCPLREGDEQLHMIHIFKEAYDVLHAYMLGKSRKNALYIAKYIDFFQTQFTQKGGIGLNVAQMIVELVRDKRKIVDRITQHHIETFIQLLRSNPNYHFLDLLHVLCVCDEVAIPNNQSYIVQQWLRTYKDSIYLMERGQNINKRPNIIYISIDSGHSWMALHKFVDPESEEYDAERNLFLIHQLDLMKAFCFGRNDFAIHTITREFGYITWEDAFLCIQSDLLPDSIRAKFIELVIGLFVDVGNNYSVLDNPNICFVYEYVGSKDAETDQSHYHAPPTSSPDFTSVTVFPGGSSALAIPDEDKHCRLEAFSSKSLSVSQVDGEIVTQKQEVVGSDEVSTSAVR</sequence>
<keyword evidence="2" id="KW-0106">Calcium</keyword>
<dbReference type="PANTHER" id="PTHR13715:SF99">
    <property type="entry name" value="INOSITOL 1,4,5-TRISPHOSPHATE RECEPTOR-LIKE PROTEIN A"/>
    <property type="match status" value="1"/>
</dbReference>
<feature type="domain" description="MIR" evidence="3">
    <location>
        <begin position="85"/>
        <end position="139"/>
    </location>
</feature>
<dbReference type="InterPro" id="IPR035910">
    <property type="entry name" value="RyR/IP3R_RIH_dom_sf"/>
</dbReference>
<keyword evidence="5" id="KW-1185">Reference proteome</keyword>
<evidence type="ECO:0000256" key="2">
    <source>
        <dbReference type="RuleBase" id="RU368044"/>
    </source>
</evidence>
<feature type="non-terminal residue" evidence="4">
    <location>
        <position position="1"/>
    </location>
</feature>
<comment type="similarity">
    <text evidence="2">Belongs to the InsP3 receptor family.</text>
</comment>
<keyword evidence="2" id="KW-0256">Endoplasmic reticulum</keyword>
<dbReference type="Pfam" id="PF02815">
    <property type="entry name" value="MIR"/>
    <property type="match status" value="1"/>
</dbReference>
<protein>
    <recommendedName>
        <fullName evidence="2">Inositol 1,4,5-trisphosphate receptor</fullName>
    </recommendedName>
</protein>
<dbReference type="Proteomes" id="UP000678393">
    <property type="component" value="Unassembled WGS sequence"/>
</dbReference>
<dbReference type="PANTHER" id="PTHR13715">
    <property type="entry name" value="RYANODINE RECEPTOR AND IP3 RECEPTOR"/>
    <property type="match status" value="1"/>
</dbReference>
<dbReference type="GO" id="GO:0070679">
    <property type="term" value="F:inositol 1,4,5 trisphosphate binding"/>
    <property type="evidence" value="ECO:0007669"/>
    <property type="project" value="UniProtKB-UniRule"/>
</dbReference>
<dbReference type="InterPro" id="IPR036300">
    <property type="entry name" value="MIR_dom_sf"/>
</dbReference>
<keyword evidence="1" id="KW-0677">Repeat</keyword>
<dbReference type="OrthoDB" id="300855at2759"/>
<dbReference type="SUPFAM" id="SSF100909">
    <property type="entry name" value="IP3 receptor type 1 binding core, domain 2"/>
    <property type="match status" value="1"/>
</dbReference>
<keyword evidence="2" id="KW-0813">Transport</keyword>